<keyword evidence="5" id="KW-0699">rRNA-binding</keyword>
<dbReference type="EMBL" id="MHIC01000016">
    <property type="protein sequence ID" value="OGY45544.1"/>
    <property type="molecule type" value="Genomic_DNA"/>
</dbReference>
<dbReference type="InterPro" id="IPR022669">
    <property type="entry name" value="Ribosomal_uL2_C"/>
</dbReference>
<dbReference type="Pfam" id="PF03947">
    <property type="entry name" value="Ribosomal_L2_C"/>
    <property type="match status" value="1"/>
</dbReference>
<dbReference type="STRING" id="1797533.A2731_01375"/>
<sequence>MAIRIYKPTTPGRRQTSVDDFSDITKVKPEKKLIKIKKKTGGRNFSGKITVRHRGGGAKQFYRLIDYKREKFDMPAKVEAIEYDPNRTARIALLEYKDGEKRYIIAPNELKVGEEVMSSRKRVEIKVGNRMPLEHIPLGTLIYDIEAAPGKGAQLVRTAGSNAKLMAVEGDYATIRMPSTEVRLISKESMATIGQVSNPEAMHLRVGKAGRKRHMGIRPTVRGKAMNPVDHPHGGGEGSNPIGLKGPKTPWGKYALGVITRKRSKYSDKFIVSRRSKRK</sequence>
<gene>
    <name evidence="5" type="primary">rplB</name>
    <name evidence="9" type="ORF">A2731_01375</name>
</gene>
<dbReference type="GO" id="GO:0002181">
    <property type="term" value="P:cytoplasmic translation"/>
    <property type="evidence" value="ECO:0007669"/>
    <property type="project" value="TreeGrafter"/>
</dbReference>
<feature type="domain" description="Large ribosomal subunit protein uL2 C-terminal" evidence="7">
    <location>
        <begin position="125"/>
        <end position="254"/>
    </location>
</feature>
<comment type="caution">
    <text evidence="9">The sequence shown here is derived from an EMBL/GenBank/DDBJ whole genome shotgun (WGS) entry which is preliminary data.</text>
</comment>
<dbReference type="InterPro" id="IPR012340">
    <property type="entry name" value="NA-bd_OB-fold"/>
</dbReference>
<dbReference type="GO" id="GO:0016740">
    <property type="term" value="F:transferase activity"/>
    <property type="evidence" value="ECO:0007669"/>
    <property type="project" value="InterPro"/>
</dbReference>
<dbReference type="PIRSF" id="PIRSF002158">
    <property type="entry name" value="Ribosomal_L2"/>
    <property type="match status" value="1"/>
</dbReference>
<dbReference type="Gene3D" id="2.40.50.140">
    <property type="entry name" value="Nucleic acid-binding proteins"/>
    <property type="match status" value="1"/>
</dbReference>
<dbReference type="FunFam" id="4.10.950.10:FF:000001">
    <property type="entry name" value="50S ribosomal protein L2"/>
    <property type="match status" value="1"/>
</dbReference>
<dbReference type="AlphaFoldDB" id="A0A1G1Y033"/>
<dbReference type="PANTHER" id="PTHR13691">
    <property type="entry name" value="RIBOSOMAL PROTEIN L2"/>
    <property type="match status" value="1"/>
</dbReference>
<dbReference type="GO" id="GO:0015934">
    <property type="term" value="C:large ribosomal subunit"/>
    <property type="evidence" value="ECO:0007669"/>
    <property type="project" value="InterPro"/>
</dbReference>
<evidence type="ECO:0000256" key="2">
    <source>
        <dbReference type="ARBA" id="ARBA00022980"/>
    </source>
</evidence>
<evidence type="ECO:0000256" key="6">
    <source>
        <dbReference type="SAM" id="MobiDB-lite"/>
    </source>
</evidence>
<evidence type="ECO:0000256" key="5">
    <source>
        <dbReference type="HAMAP-Rule" id="MF_01320"/>
    </source>
</evidence>
<dbReference type="InterPro" id="IPR005880">
    <property type="entry name" value="Ribosomal_uL2_bac/org-type"/>
</dbReference>
<dbReference type="Proteomes" id="UP000176241">
    <property type="component" value="Unassembled WGS sequence"/>
</dbReference>
<evidence type="ECO:0000256" key="4">
    <source>
        <dbReference type="ARBA" id="ARBA00035242"/>
    </source>
</evidence>
<keyword evidence="2 5" id="KW-0689">Ribosomal protein</keyword>
<evidence type="ECO:0000259" key="8">
    <source>
        <dbReference type="SMART" id="SM01383"/>
    </source>
</evidence>
<comment type="subunit">
    <text evidence="5">Part of the 50S ribosomal subunit. Forms a bridge to the 30S subunit in the 70S ribosome.</text>
</comment>
<evidence type="ECO:0000259" key="7">
    <source>
        <dbReference type="SMART" id="SM01382"/>
    </source>
</evidence>
<feature type="region of interest" description="Disordered" evidence="6">
    <location>
        <begin position="222"/>
        <end position="247"/>
    </location>
</feature>
<dbReference type="FunFam" id="2.40.50.140:FF:000003">
    <property type="entry name" value="50S ribosomal protein L2"/>
    <property type="match status" value="1"/>
</dbReference>
<dbReference type="Gene3D" id="2.30.30.30">
    <property type="match status" value="1"/>
</dbReference>
<dbReference type="SUPFAM" id="SSF50104">
    <property type="entry name" value="Translation proteins SH3-like domain"/>
    <property type="match status" value="1"/>
</dbReference>
<dbReference type="InterPro" id="IPR002171">
    <property type="entry name" value="Ribosomal_uL2"/>
</dbReference>
<dbReference type="InterPro" id="IPR022666">
    <property type="entry name" value="Ribosomal_uL2_RNA-bd_dom"/>
</dbReference>
<dbReference type="SMART" id="SM01383">
    <property type="entry name" value="Ribosomal_L2"/>
    <property type="match status" value="1"/>
</dbReference>
<name>A0A1G1Y033_9BACT</name>
<accession>A0A1G1Y033</accession>
<dbReference type="InterPro" id="IPR008991">
    <property type="entry name" value="Translation_prot_SH3-like_sf"/>
</dbReference>
<evidence type="ECO:0000313" key="9">
    <source>
        <dbReference type="EMBL" id="OGY45544.1"/>
    </source>
</evidence>
<dbReference type="NCBIfam" id="TIGR01171">
    <property type="entry name" value="rplB_bact"/>
    <property type="match status" value="1"/>
</dbReference>
<dbReference type="InterPro" id="IPR014726">
    <property type="entry name" value="Ribosomal_uL2_dom3"/>
</dbReference>
<dbReference type="InterPro" id="IPR014722">
    <property type="entry name" value="Rib_uL2_dom2"/>
</dbReference>
<evidence type="ECO:0000256" key="1">
    <source>
        <dbReference type="ARBA" id="ARBA00005636"/>
    </source>
</evidence>
<organism evidence="9 10">
    <name type="scientific">Candidatus Buchananbacteria bacterium RIFCSPHIGHO2_01_FULL_39_8</name>
    <dbReference type="NCBI Taxonomy" id="1797533"/>
    <lineage>
        <taxon>Bacteria</taxon>
        <taxon>Candidatus Buchananiibacteriota</taxon>
    </lineage>
</organism>
<reference evidence="9 10" key="1">
    <citation type="journal article" date="2016" name="Nat. Commun.">
        <title>Thousands of microbial genomes shed light on interconnected biogeochemical processes in an aquifer system.</title>
        <authorList>
            <person name="Anantharaman K."/>
            <person name="Brown C.T."/>
            <person name="Hug L.A."/>
            <person name="Sharon I."/>
            <person name="Castelle C.J."/>
            <person name="Probst A.J."/>
            <person name="Thomas B.C."/>
            <person name="Singh A."/>
            <person name="Wilkins M.J."/>
            <person name="Karaoz U."/>
            <person name="Brodie E.L."/>
            <person name="Williams K.H."/>
            <person name="Hubbard S.S."/>
            <person name="Banfield J.F."/>
        </authorList>
    </citation>
    <scope>NUCLEOTIDE SEQUENCE [LARGE SCALE GENOMIC DNA]</scope>
</reference>
<dbReference type="Pfam" id="PF00181">
    <property type="entry name" value="Ribosomal_L2_N"/>
    <property type="match status" value="1"/>
</dbReference>
<protein>
    <recommendedName>
        <fullName evidence="4 5">Large ribosomal subunit protein uL2</fullName>
    </recommendedName>
</protein>
<dbReference type="SMART" id="SM01382">
    <property type="entry name" value="Ribosomal_L2_C"/>
    <property type="match status" value="1"/>
</dbReference>
<dbReference type="HAMAP" id="MF_01320_B">
    <property type="entry name" value="Ribosomal_uL2_B"/>
    <property type="match status" value="1"/>
</dbReference>
<evidence type="ECO:0000313" key="10">
    <source>
        <dbReference type="Proteomes" id="UP000176241"/>
    </source>
</evidence>
<keyword evidence="5" id="KW-0694">RNA-binding</keyword>
<comment type="similarity">
    <text evidence="1 5">Belongs to the universal ribosomal protein uL2 family.</text>
</comment>
<comment type="function">
    <text evidence="5">One of the primary rRNA binding proteins. Required for association of the 30S and 50S subunits to form the 70S ribosome, for tRNA binding and peptide bond formation. It has been suggested to have peptidyltransferase activity; this is somewhat controversial. Makes several contacts with the 16S rRNA in the 70S ribosome.</text>
</comment>
<dbReference type="Gene3D" id="4.10.950.10">
    <property type="entry name" value="Ribosomal protein L2, domain 3"/>
    <property type="match status" value="1"/>
</dbReference>
<dbReference type="FunFam" id="2.30.30.30:FF:000001">
    <property type="entry name" value="50S ribosomal protein L2"/>
    <property type="match status" value="1"/>
</dbReference>
<dbReference type="PANTHER" id="PTHR13691:SF5">
    <property type="entry name" value="LARGE RIBOSOMAL SUBUNIT PROTEIN UL2M"/>
    <property type="match status" value="1"/>
</dbReference>
<feature type="domain" description="Large ribosomal subunit protein uL2 RNA-binding" evidence="8">
    <location>
        <begin position="42"/>
        <end position="118"/>
    </location>
</feature>
<dbReference type="SUPFAM" id="SSF50249">
    <property type="entry name" value="Nucleic acid-binding proteins"/>
    <property type="match status" value="1"/>
</dbReference>
<proteinExistence type="inferred from homology"/>
<dbReference type="GO" id="GO:0003735">
    <property type="term" value="F:structural constituent of ribosome"/>
    <property type="evidence" value="ECO:0007669"/>
    <property type="project" value="InterPro"/>
</dbReference>
<evidence type="ECO:0000256" key="3">
    <source>
        <dbReference type="ARBA" id="ARBA00023274"/>
    </source>
</evidence>
<keyword evidence="3 5" id="KW-0687">Ribonucleoprotein</keyword>
<dbReference type="GO" id="GO:0019843">
    <property type="term" value="F:rRNA binding"/>
    <property type="evidence" value="ECO:0007669"/>
    <property type="project" value="UniProtKB-UniRule"/>
</dbReference>